<evidence type="ECO:0000259" key="1">
    <source>
        <dbReference type="Pfam" id="PF00646"/>
    </source>
</evidence>
<dbReference type="AlphaFoldDB" id="A0AAV9QE90"/>
<dbReference type="EMBL" id="JAXLQG010000005">
    <property type="protein sequence ID" value="KAK5539928.1"/>
    <property type="molecule type" value="Genomic_DNA"/>
</dbReference>
<proteinExistence type="predicted"/>
<gene>
    <name evidence="2" type="ORF">LTR25_003633</name>
</gene>
<sequence>MATLSNHKTNDKTTRGSDWYRLPIEVISMIIGHLDRVDLKNCRLVDNCTGLQATCRLFRTIHLWLGARSVHRAQAVADNPKLSGFVRYLEWEWDLVCDIHSAYRDSQCNSIDSFESLNHPHFRPHFRDLWQSFSRLNALCETNDSVEKSDGVCMLHGSLPQTVGLGAPPPRSRVGRLLNTIIVPVTVAQKYGLRLRYIDHVESAPIDWDTLCTYMGTISLLEYFKVIFVTRDRDHSLSLLFDGPDLDGRWNVTGLFQTPGRLSELIPSEEELVLGFEATITEYPLRSYDESSMVAAMSRYLMSRSFSRLKMLTLVNVVTTRDELWQFIVRHRETLNSLTFRNVCLSEDVSTGAVDGEASKVGIVKLLREETQFKDLAFPDETTIHARRGEHVDA</sequence>
<protein>
    <recommendedName>
        <fullName evidence="1">F-box domain-containing protein</fullName>
    </recommendedName>
</protein>
<accession>A0AAV9QE90</accession>
<dbReference type="Proteomes" id="UP001345827">
    <property type="component" value="Unassembled WGS sequence"/>
</dbReference>
<comment type="caution">
    <text evidence="2">The sequence shown here is derived from an EMBL/GenBank/DDBJ whole genome shotgun (WGS) entry which is preliminary data.</text>
</comment>
<name>A0AAV9QE90_9PEZI</name>
<reference evidence="2 3" key="1">
    <citation type="submission" date="2023-06" db="EMBL/GenBank/DDBJ databases">
        <title>Black Yeasts Isolated from many extreme environments.</title>
        <authorList>
            <person name="Coleine C."/>
            <person name="Stajich J.E."/>
            <person name="Selbmann L."/>
        </authorList>
    </citation>
    <scope>NUCLEOTIDE SEQUENCE [LARGE SCALE GENOMIC DNA]</scope>
    <source>
        <strain evidence="2 3">CCFEE 5887</strain>
    </source>
</reference>
<dbReference type="Pfam" id="PF00646">
    <property type="entry name" value="F-box"/>
    <property type="match status" value="1"/>
</dbReference>
<evidence type="ECO:0000313" key="3">
    <source>
        <dbReference type="Proteomes" id="UP001345827"/>
    </source>
</evidence>
<keyword evidence="3" id="KW-1185">Reference proteome</keyword>
<dbReference type="InterPro" id="IPR001810">
    <property type="entry name" value="F-box_dom"/>
</dbReference>
<dbReference type="CDD" id="cd09917">
    <property type="entry name" value="F-box_SF"/>
    <property type="match status" value="1"/>
</dbReference>
<organism evidence="2 3">
    <name type="scientific">Vermiconidia calcicola</name>
    <dbReference type="NCBI Taxonomy" id="1690605"/>
    <lineage>
        <taxon>Eukaryota</taxon>
        <taxon>Fungi</taxon>
        <taxon>Dikarya</taxon>
        <taxon>Ascomycota</taxon>
        <taxon>Pezizomycotina</taxon>
        <taxon>Dothideomycetes</taxon>
        <taxon>Dothideomycetidae</taxon>
        <taxon>Mycosphaerellales</taxon>
        <taxon>Extremaceae</taxon>
        <taxon>Vermiconidia</taxon>
    </lineage>
</organism>
<evidence type="ECO:0000313" key="2">
    <source>
        <dbReference type="EMBL" id="KAK5539928.1"/>
    </source>
</evidence>
<feature type="domain" description="F-box" evidence="1">
    <location>
        <begin position="19"/>
        <end position="45"/>
    </location>
</feature>